<name>A0A1C7N3L0_9FUNG</name>
<feature type="compositionally biased region" description="Polar residues" evidence="1">
    <location>
        <begin position="739"/>
        <end position="753"/>
    </location>
</feature>
<accession>A0A1C7N3L0</accession>
<sequence>MLRQLNNLSKFTTSSIKYAANNTAAVLISLSASSKDDPTLPSPQLLAYWISETQRGLDAFFNDDFDLATSIFLQHHQESPFHAVGYALIAYVEAMLGFESEKIQIALDRIAAAEVLARQFSKKARRKAWHSVNKSASTKKQHKHQEEEDPITFVLFDQSTNSPSKPFQKPSSPDIPYELLATNCMLMASTIQFLRNSWIEYMKAAYKLRKAYKVYEQMFESITGQKASEYAHQLKKTPHQTKQRASFTSLESSQSRSSSWTDKRTSMLHLFSDTIDVPNTKTPSLMLADTTTKPRPISTSDDPLDLIETSFSLIDTAVGSGIFFGIGLFSLIFSLLPPRVNKILNTLGFHSSRPFALHLLLKSFKSHGLYSSLSALSLLAYYTNLSLFIHPKLLPKSLSLDTARQILDRMKITFPQGKIWKLLEGKLCKMEGKTRRGVEILRDARRRENARVDLIISSSTYHYQQQKTNKKKSGSASGCSELAQLQALAVYEMGWGQIFLGDFFQAAETFFRLESMNNWSRAFYHYIATCCMFADEEYDKSALEFMQIPSILKRKRQLGGRLLPNEIFAERKIKHWRSKNKGHDLDGESLKHVVIVHPLWELIYLWNGFSQLDQDILLMMKQTMEDLLTNIPKEEIGADMSLLYLLLGVSVRELGDIDLADLYLRQSILAEDRASEDCWVIPHAFYEMACLCCFRMMQPAVSKQHQKKLYRESREWIVKSEKHLQHRQQQQQQQQQQQNTQYEPSVTSDNTGDSDWDSRLHVRCQLLIEKLEDFFC</sequence>
<dbReference type="InterPro" id="IPR019412">
    <property type="entry name" value="IML2/TPR_39"/>
</dbReference>
<keyword evidence="2" id="KW-0472">Membrane</keyword>
<dbReference type="Pfam" id="PF10300">
    <property type="entry name" value="Iml2-TPR_39"/>
    <property type="match status" value="2"/>
</dbReference>
<feature type="compositionally biased region" description="Low complexity" evidence="1">
    <location>
        <begin position="728"/>
        <end position="738"/>
    </location>
</feature>
<feature type="transmembrane region" description="Helical" evidence="2">
    <location>
        <begin position="317"/>
        <end position="336"/>
    </location>
</feature>
<dbReference type="GO" id="GO:0005829">
    <property type="term" value="C:cytosol"/>
    <property type="evidence" value="ECO:0007669"/>
    <property type="project" value="TreeGrafter"/>
</dbReference>
<dbReference type="GO" id="GO:0005634">
    <property type="term" value="C:nucleus"/>
    <property type="evidence" value="ECO:0007669"/>
    <property type="project" value="TreeGrafter"/>
</dbReference>
<dbReference type="InParanoid" id="A0A1C7N3L0"/>
<reference evidence="3 4" key="1">
    <citation type="submission" date="2016-03" db="EMBL/GenBank/DDBJ databases">
        <title>Choanephora cucurbitarum.</title>
        <authorList>
            <person name="Min B."/>
            <person name="Park H."/>
            <person name="Park J.-H."/>
            <person name="Shin H.-D."/>
            <person name="Choi I.-G."/>
        </authorList>
    </citation>
    <scope>NUCLEOTIDE SEQUENCE [LARGE SCALE GENOMIC DNA]</scope>
    <source>
        <strain evidence="3 4">KUS-F28377</strain>
    </source>
</reference>
<dbReference type="EMBL" id="LUGH01000620">
    <property type="protein sequence ID" value="OBZ83693.1"/>
    <property type="molecule type" value="Genomic_DNA"/>
</dbReference>
<protein>
    <submittedName>
        <fullName evidence="3">Mitochondrial outer membrane protein iml2</fullName>
    </submittedName>
</protein>
<dbReference type="GO" id="GO:0005741">
    <property type="term" value="C:mitochondrial outer membrane"/>
    <property type="evidence" value="ECO:0007669"/>
    <property type="project" value="TreeGrafter"/>
</dbReference>
<keyword evidence="2" id="KW-0812">Transmembrane</keyword>
<evidence type="ECO:0000256" key="1">
    <source>
        <dbReference type="SAM" id="MobiDB-lite"/>
    </source>
</evidence>
<feature type="region of interest" description="Disordered" evidence="1">
    <location>
        <begin position="233"/>
        <end position="261"/>
    </location>
</feature>
<comment type="caution">
    <text evidence="3">The sequence shown here is derived from an EMBL/GenBank/DDBJ whole genome shotgun (WGS) entry which is preliminary data.</text>
</comment>
<dbReference type="PANTHER" id="PTHR31859:SF1">
    <property type="entry name" value="TETRATRICOPEPTIDE REPEAT PROTEIN 39C"/>
    <property type="match status" value="1"/>
</dbReference>
<dbReference type="AlphaFoldDB" id="A0A1C7N3L0"/>
<proteinExistence type="predicted"/>
<feature type="region of interest" description="Disordered" evidence="1">
    <location>
        <begin position="727"/>
        <end position="754"/>
    </location>
</feature>
<keyword evidence="2" id="KW-1133">Transmembrane helix</keyword>
<evidence type="ECO:0000256" key="2">
    <source>
        <dbReference type="SAM" id="Phobius"/>
    </source>
</evidence>
<dbReference type="FunCoup" id="A0A1C7N3L0">
    <property type="interactions" value="82"/>
</dbReference>
<evidence type="ECO:0000313" key="4">
    <source>
        <dbReference type="Proteomes" id="UP000093000"/>
    </source>
</evidence>
<organism evidence="3 4">
    <name type="scientific">Choanephora cucurbitarum</name>
    <dbReference type="NCBI Taxonomy" id="101091"/>
    <lineage>
        <taxon>Eukaryota</taxon>
        <taxon>Fungi</taxon>
        <taxon>Fungi incertae sedis</taxon>
        <taxon>Mucoromycota</taxon>
        <taxon>Mucoromycotina</taxon>
        <taxon>Mucoromycetes</taxon>
        <taxon>Mucorales</taxon>
        <taxon>Mucorineae</taxon>
        <taxon>Choanephoraceae</taxon>
        <taxon>Choanephoroideae</taxon>
        <taxon>Choanephora</taxon>
    </lineage>
</organism>
<feature type="transmembrane region" description="Helical" evidence="2">
    <location>
        <begin position="369"/>
        <end position="389"/>
    </location>
</feature>
<keyword evidence="4" id="KW-1185">Reference proteome</keyword>
<dbReference type="OrthoDB" id="2154985at2759"/>
<feature type="compositionally biased region" description="Low complexity" evidence="1">
    <location>
        <begin position="246"/>
        <end position="259"/>
    </location>
</feature>
<dbReference type="PANTHER" id="PTHR31859">
    <property type="entry name" value="TETRATRICOPEPTIDE REPEAT PROTEIN 39 FAMILY MEMBER"/>
    <property type="match status" value="1"/>
</dbReference>
<evidence type="ECO:0000313" key="3">
    <source>
        <dbReference type="EMBL" id="OBZ83693.1"/>
    </source>
</evidence>
<feature type="compositionally biased region" description="Basic residues" evidence="1">
    <location>
        <begin position="233"/>
        <end position="242"/>
    </location>
</feature>
<dbReference type="Proteomes" id="UP000093000">
    <property type="component" value="Unassembled WGS sequence"/>
</dbReference>
<gene>
    <name evidence="3" type="primary">iml2_1</name>
    <name evidence="3" type="ORF">A0J61_08261</name>
</gene>